<dbReference type="PANTHER" id="PTHR43312:SF1">
    <property type="entry name" value="NADP-DEPENDENT OXIDOREDUCTASE DOMAIN-CONTAINING PROTEIN"/>
    <property type="match status" value="1"/>
</dbReference>
<dbReference type="Gene3D" id="3.30.70.20">
    <property type="match status" value="1"/>
</dbReference>
<dbReference type="PROSITE" id="PS00198">
    <property type="entry name" value="4FE4S_FER_1"/>
    <property type="match status" value="1"/>
</dbReference>
<dbReference type="Pfam" id="PF00248">
    <property type="entry name" value="Aldo_ket_red"/>
    <property type="match status" value="1"/>
</dbReference>
<dbReference type="OrthoDB" id="9804790at2"/>
<dbReference type="InterPro" id="IPR017900">
    <property type="entry name" value="4Fe4S_Fe_S_CS"/>
</dbReference>
<accession>A0A4Y7RLQ1</accession>
<keyword evidence="1" id="KW-0479">Metal-binding</keyword>
<dbReference type="InterPro" id="IPR020471">
    <property type="entry name" value="AKR"/>
</dbReference>
<dbReference type="Proteomes" id="UP000297597">
    <property type="component" value="Unassembled WGS sequence"/>
</dbReference>
<feature type="domain" description="4Fe-4S ferredoxin-type" evidence="4">
    <location>
        <begin position="259"/>
        <end position="288"/>
    </location>
</feature>
<evidence type="ECO:0000256" key="1">
    <source>
        <dbReference type="ARBA" id="ARBA00022723"/>
    </source>
</evidence>
<dbReference type="SUPFAM" id="SSF54862">
    <property type="entry name" value="4Fe-4S ferredoxins"/>
    <property type="match status" value="1"/>
</dbReference>
<feature type="domain" description="4Fe-4S ferredoxin-type" evidence="4">
    <location>
        <begin position="289"/>
        <end position="315"/>
    </location>
</feature>
<name>A0A4Y7RLQ1_9FIRM</name>
<keyword evidence="5" id="KW-0560">Oxidoreductase</keyword>
<gene>
    <name evidence="5" type="primary">dkgA</name>
    <name evidence="5" type="ORF">Pmgp_03306</name>
</gene>
<dbReference type="GO" id="GO:0051536">
    <property type="term" value="F:iron-sulfur cluster binding"/>
    <property type="evidence" value="ECO:0007669"/>
    <property type="project" value="UniProtKB-KW"/>
</dbReference>
<dbReference type="CDD" id="cd19100">
    <property type="entry name" value="AKR_unchar"/>
    <property type="match status" value="1"/>
</dbReference>
<dbReference type="InterPro" id="IPR053135">
    <property type="entry name" value="AKR2_Oxidoreductase"/>
</dbReference>
<sequence>MQYNMLGKTGIAVSRLCFGALTIGPLQARLPLTEGAGVIRAALEAGVNFIDTAELYRTYPYIREAVRGLSKEVVICSKCYAYTRAGMKQSLNQALAELDRDYIDIFMLHEQESILTLKGHWEAFEYLLEAKRRGVVRAVGISTHHVGGVLAAAAIPEIDVIHPLINIAGIGIRGGTREDMLAAISTASAAGKGIYAMKALGGGNLLKNAEEALRYVLSIPEITSVAVGMSTIQEVEYNTRFFSGRQVSDLLKSTVRRQPRRLHIEDWCAGCGQCVQRCASGALSLTGGKAAADQSLCVLCGYCGSVCPDFCIKVI</sequence>
<dbReference type="PRINTS" id="PR00069">
    <property type="entry name" value="ALDKETRDTASE"/>
</dbReference>
<protein>
    <submittedName>
        <fullName evidence="5">2,5-diketo-D-gluconic acid reductase A</fullName>
        <ecNumber evidence="5">1.1.1.274</ecNumber>
    </submittedName>
</protein>
<dbReference type="EMBL" id="QFFZ01000055">
    <property type="protein sequence ID" value="TEB09227.1"/>
    <property type="molecule type" value="Genomic_DNA"/>
</dbReference>
<dbReference type="RefSeq" id="WP_134215347.1">
    <property type="nucleotide sequence ID" value="NZ_QFFZ01000055.1"/>
</dbReference>
<proteinExistence type="predicted"/>
<keyword evidence="2" id="KW-0408">Iron</keyword>
<dbReference type="InterPro" id="IPR017896">
    <property type="entry name" value="4Fe4S_Fe-S-bd"/>
</dbReference>
<evidence type="ECO:0000313" key="6">
    <source>
        <dbReference type="Proteomes" id="UP000297597"/>
    </source>
</evidence>
<comment type="caution">
    <text evidence="5">The sequence shown here is derived from an EMBL/GenBank/DDBJ whole genome shotgun (WGS) entry which is preliminary data.</text>
</comment>
<dbReference type="GO" id="GO:0050580">
    <property type="term" value="F:2,5-didehydrogluconate reductase activity"/>
    <property type="evidence" value="ECO:0007669"/>
    <property type="project" value="UniProtKB-EC"/>
</dbReference>
<dbReference type="Gene3D" id="3.20.20.100">
    <property type="entry name" value="NADP-dependent oxidoreductase domain"/>
    <property type="match status" value="1"/>
</dbReference>
<reference evidence="5 6" key="1">
    <citation type="journal article" date="2018" name="Environ. Microbiol.">
        <title>Novel energy conservation strategies and behaviour of Pelotomaculum schinkii driving syntrophic propionate catabolism.</title>
        <authorList>
            <person name="Hidalgo-Ahumada C.A.P."/>
            <person name="Nobu M.K."/>
            <person name="Narihiro T."/>
            <person name="Tamaki H."/>
            <person name="Liu W.T."/>
            <person name="Kamagata Y."/>
            <person name="Stams A.J.M."/>
            <person name="Imachi H."/>
            <person name="Sousa D.Z."/>
        </authorList>
    </citation>
    <scope>NUCLEOTIDE SEQUENCE [LARGE SCALE GENOMIC DNA]</scope>
    <source>
        <strain evidence="5 6">MGP</strain>
    </source>
</reference>
<organism evidence="5 6">
    <name type="scientific">Pelotomaculum propionicicum</name>
    <dbReference type="NCBI Taxonomy" id="258475"/>
    <lineage>
        <taxon>Bacteria</taxon>
        <taxon>Bacillati</taxon>
        <taxon>Bacillota</taxon>
        <taxon>Clostridia</taxon>
        <taxon>Eubacteriales</taxon>
        <taxon>Desulfotomaculaceae</taxon>
        <taxon>Pelotomaculum</taxon>
    </lineage>
</organism>
<dbReference type="PANTHER" id="PTHR43312">
    <property type="entry name" value="D-THREO-ALDOSE 1-DEHYDROGENASE"/>
    <property type="match status" value="1"/>
</dbReference>
<dbReference type="AlphaFoldDB" id="A0A4Y7RLQ1"/>
<dbReference type="PROSITE" id="PS51379">
    <property type="entry name" value="4FE4S_FER_2"/>
    <property type="match status" value="2"/>
</dbReference>
<dbReference type="InterPro" id="IPR023210">
    <property type="entry name" value="NADP_OxRdtase_dom"/>
</dbReference>
<dbReference type="InterPro" id="IPR036812">
    <property type="entry name" value="NAD(P)_OxRdtase_dom_sf"/>
</dbReference>
<keyword evidence="6" id="KW-1185">Reference proteome</keyword>
<evidence type="ECO:0000313" key="5">
    <source>
        <dbReference type="EMBL" id="TEB09227.1"/>
    </source>
</evidence>
<dbReference type="SUPFAM" id="SSF51430">
    <property type="entry name" value="NAD(P)-linked oxidoreductase"/>
    <property type="match status" value="1"/>
</dbReference>
<evidence type="ECO:0000256" key="2">
    <source>
        <dbReference type="ARBA" id="ARBA00023004"/>
    </source>
</evidence>
<dbReference type="EC" id="1.1.1.274" evidence="5"/>
<dbReference type="GO" id="GO:0046872">
    <property type="term" value="F:metal ion binding"/>
    <property type="evidence" value="ECO:0007669"/>
    <property type="project" value="UniProtKB-KW"/>
</dbReference>
<keyword evidence="3" id="KW-0411">Iron-sulfur</keyword>
<evidence type="ECO:0000256" key="3">
    <source>
        <dbReference type="ARBA" id="ARBA00023014"/>
    </source>
</evidence>
<evidence type="ECO:0000259" key="4">
    <source>
        <dbReference type="PROSITE" id="PS51379"/>
    </source>
</evidence>